<evidence type="ECO:0000256" key="1">
    <source>
        <dbReference type="SAM" id="MobiDB-lite"/>
    </source>
</evidence>
<evidence type="ECO:0000313" key="3">
    <source>
        <dbReference type="Proteomes" id="UP000499080"/>
    </source>
</evidence>
<comment type="caution">
    <text evidence="2">The sequence shown here is derived from an EMBL/GenBank/DDBJ whole genome shotgun (WGS) entry which is preliminary data.</text>
</comment>
<dbReference type="AlphaFoldDB" id="A0A4Y2FHJ5"/>
<accession>A0A4Y2FHJ5</accession>
<name>A0A4Y2FHJ5_ARAVE</name>
<sequence>MALFRGSLANHHEPSCGSTTNLSPKPVLHIILPPDAPDEMVTDAISTVGSGPPVDTRLRSRISNFATQENCSELSRTSSR</sequence>
<reference evidence="2 3" key="1">
    <citation type="journal article" date="2019" name="Sci. Rep.">
        <title>Orb-weaving spider Araneus ventricosus genome elucidates the spidroin gene catalogue.</title>
        <authorList>
            <person name="Kono N."/>
            <person name="Nakamura H."/>
            <person name="Ohtoshi R."/>
            <person name="Moran D.A.P."/>
            <person name="Shinohara A."/>
            <person name="Yoshida Y."/>
            <person name="Fujiwara M."/>
            <person name="Mori M."/>
            <person name="Tomita M."/>
            <person name="Arakawa K."/>
        </authorList>
    </citation>
    <scope>NUCLEOTIDE SEQUENCE [LARGE SCALE GENOMIC DNA]</scope>
</reference>
<evidence type="ECO:0000313" key="2">
    <source>
        <dbReference type="EMBL" id="GBM40036.1"/>
    </source>
</evidence>
<dbReference type="EMBL" id="BGPR01000914">
    <property type="protein sequence ID" value="GBM40036.1"/>
    <property type="molecule type" value="Genomic_DNA"/>
</dbReference>
<feature type="region of interest" description="Disordered" evidence="1">
    <location>
        <begin position="1"/>
        <end position="25"/>
    </location>
</feature>
<dbReference type="Proteomes" id="UP000499080">
    <property type="component" value="Unassembled WGS sequence"/>
</dbReference>
<gene>
    <name evidence="2" type="ORF">AVEN_250507_1</name>
</gene>
<organism evidence="2 3">
    <name type="scientific">Araneus ventricosus</name>
    <name type="common">Orbweaver spider</name>
    <name type="synonym">Epeira ventricosa</name>
    <dbReference type="NCBI Taxonomy" id="182803"/>
    <lineage>
        <taxon>Eukaryota</taxon>
        <taxon>Metazoa</taxon>
        <taxon>Ecdysozoa</taxon>
        <taxon>Arthropoda</taxon>
        <taxon>Chelicerata</taxon>
        <taxon>Arachnida</taxon>
        <taxon>Araneae</taxon>
        <taxon>Araneomorphae</taxon>
        <taxon>Entelegynae</taxon>
        <taxon>Araneoidea</taxon>
        <taxon>Araneidae</taxon>
        <taxon>Araneus</taxon>
    </lineage>
</organism>
<protein>
    <submittedName>
        <fullName evidence="2">Uncharacterized protein</fullName>
    </submittedName>
</protein>
<keyword evidence="3" id="KW-1185">Reference proteome</keyword>
<proteinExistence type="predicted"/>